<evidence type="ECO:0000313" key="2">
    <source>
        <dbReference type="Proteomes" id="UP001195483"/>
    </source>
</evidence>
<name>A0AAE0W998_9BIVA</name>
<reference evidence="1" key="2">
    <citation type="journal article" date="2021" name="Genome Biol. Evol.">
        <title>Developing a high-quality reference genome for a parasitic bivalve with doubly uniparental inheritance (Bivalvia: Unionida).</title>
        <authorList>
            <person name="Smith C.H."/>
        </authorList>
    </citation>
    <scope>NUCLEOTIDE SEQUENCE</scope>
    <source>
        <strain evidence="1">CHS0354</strain>
        <tissue evidence="1">Mantle</tissue>
    </source>
</reference>
<dbReference type="AlphaFoldDB" id="A0AAE0W998"/>
<reference evidence="1" key="1">
    <citation type="journal article" date="2021" name="Genome Biol. Evol.">
        <title>A High-Quality Reference Genome for a Parasitic Bivalve with Doubly Uniparental Inheritance (Bivalvia: Unionida).</title>
        <authorList>
            <person name="Smith C.H."/>
        </authorList>
    </citation>
    <scope>NUCLEOTIDE SEQUENCE</scope>
    <source>
        <strain evidence="1">CHS0354</strain>
    </source>
</reference>
<proteinExistence type="predicted"/>
<reference evidence="1" key="3">
    <citation type="submission" date="2023-05" db="EMBL/GenBank/DDBJ databases">
        <authorList>
            <person name="Smith C.H."/>
        </authorList>
    </citation>
    <scope>NUCLEOTIDE SEQUENCE</scope>
    <source>
        <strain evidence="1">CHS0354</strain>
        <tissue evidence="1">Mantle</tissue>
    </source>
</reference>
<accession>A0AAE0W998</accession>
<sequence length="110" mass="13264">MISGYIVLIWMGFVHQNDQWLHCIDLDGICTLELLVFVVYSVGWELYTEKICLYSLFIYMELHTRRKNITIRTVLIWWDFVAHTNSMYNVFSRVRFIHQNDLSLQRKNSV</sequence>
<evidence type="ECO:0000313" key="1">
    <source>
        <dbReference type="EMBL" id="KAK3606166.1"/>
    </source>
</evidence>
<gene>
    <name evidence="1" type="ORF">CHS0354_010800</name>
</gene>
<dbReference type="EMBL" id="JAEAOA010000675">
    <property type="protein sequence ID" value="KAK3606166.1"/>
    <property type="molecule type" value="Genomic_DNA"/>
</dbReference>
<keyword evidence="2" id="KW-1185">Reference proteome</keyword>
<comment type="caution">
    <text evidence="1">The sequence shown here is derived from an EMBL/GenBank/DDBJ whole genome shotgun (WGS) entry which is preliminary data.</text>
</comment>
<protein>
    <submittedName>
        <fullName evidence="1">Uncharacterized protein</fullName>
    </submittedName>
</protein>
<organism evidence="1 2">
    <name type="scientific">Potamilus streckersoni</name>
    <dbReference type="NCBI Taxonomy" id="2493646"/>
    <lineage>
        <taxon>Eukaryota</taxon>
        <taxon>Metazoa</taxon>
        <taxon>Spiralia</taxon>
        <taxon>Lophotrochozoa</taxon>
        <taxon>Mollusca</taxon>
        <taxon>Bivalvia</taxon>
        <taxon>Autobranchia</taxon>
        <taxon>Heteroconchia</taxon>
        <taxon>Palaeoheterodonta</taxon>
        <taxon>Unionida</taxon>
        <taxon>Unionoidea</taxon>
        <taxon>Unionidae</taxon>
        <taxon>Ambleminae</taxon>
        <taxon>Lampsilini</taxon>
        <taxon>Potamilus</taxon>
    </lineage>
</organism>
<dbReference type="Proteomes" id="UP001195483">
    <property type="component" value="Unassembled WGS sequence"/>
</dbReference>